<dbReference type="GO" id="GO:0006357">
    <property type="term" value="P:regulation of transcription by RNA polymerase II"/>
    <property type="evidence" value="ECO:0007669"/>
    <property type="project" value="TreeGrafter"/>
</dbReference>
<evidence type="ECO:0000256" key="3">
    <source>
        <dbReference type="ARBA" id="ARBA00023117"/>
    </source>
</evidence>
<evidence type="ECO:0000259" key="8">
    <source>
        <dbReference type="PROSITE" id="PS50014"/>
    </source>
</evidence>
<dbReference type="GO" id="GO:0005198">
    <property type="term" value="F:structural molecule activity"/>
    <property type="evidence" value="ECO:0007669"/>
    <property type="project" value="TreeGrafter"/>
</dbReference>
<dbReference type="Gene3D" id="1.20.920.10">
    <property type="entry name" value="Bromodomain-like"/>
    <property type="match status" value="1"/>
</dbReference>
<gene>
    <name evidence="9" type="ORF">PSTG_09015</name>
</gene>
<dbReference type="Pfam" id="PF00439">
    <property type="entry name" value="Bromodomain"/>
    <property type="match status" value="1"/>
</dbReference>
<evidence type="ECO:0000313" key="10">
    <source>
        <dbReference type="Proteomes" id="UP000054564"/>
    </source>
</evidence>
<feature type="compositionally biased region" description="Pro residues" evidence="7">
    <location>
        <begin position="54"/>
        <end position="66"/>
    </location>
</feature>
<evidence type="ECO:0000313" key="9">
    <source>
        <dbReference type="EMBL" id="KNE97797.1"/>
    </source>
</evidence>
<feature type="compositionally biased region" description="Basic and acidic residues" evidence="7">
    <location>
        <begin position="440"/>
        <end position="454"/>
    </location>
</feature>
<dbReference type="GO" id="GO:0000124">
    <property type="term" value="C:SAGA complex"/>
    <property type="evidence" value="ECO:0007669"/>
    <property type="project" value="InterPro"/>
</dbReference>
<dbReference type="InterPro" id="IPR009072">
    <property type="entry name" value="Histone-fold"/>
</dbReference>
<organism evidence="9 10">
    <name type="scientific">Puccinia striiformis f. sp. tritici PST-78</name>
    <dbReference type="NCBI Taxonomy" id="1165861"/>
    <lineage>
        <taxon>Eukaryota</taxon>
        <taxon>Fungi</taxon>
        <taxon>Dikarya</taxon>
        <taxon>Basidiomycota</taxon>
        <taxon>Pucciniomycotina</taxon>
        <taxon>Pucciniomycetes</taxon>
        <taxon>Pucciniales</taxon>
        <taxon>Pucciniaceae</taxon>
        <taxon>Puccinia</taxon>
    </lineage>
</organism>
<dbReference type="GO" id="GO:0046982">
    <property type="term" value="F:protein heterodimerization activity"/>
    <property type="evidence" value="ECO:0007669"/>
    <property type="project" value="InterPro"/>
</dbReference>
<protein>
    <recommendedName>
        <fullName evidence="8">Bromo domain-containing protein</fullName>
    </recommendedName>
</protein>
<feature type="compositionally biased region" description="Basic and acidic residues" evidence="7">
    <location>
        <begin position="42"/>
        <end position="51"/>
    </location>
</feature>
<dbReference type="InterPro" id="IPR001487">
    <property type="entry name" value="Bromodomain"/>
</dbReference>
<dbReference type="InterPro" id="IPR006565">
    <property type="entry name" value="BTP"/>
</dbReference>
<feature type="region of interest" description="Disordered" evidence="7">
    <location>
        <begin position="649"/>
        <end position="676"/>
    </location>
</feature>
<feature type="compositionally biased region" description="Low complexity" evidence="7">
    <location>
        <begin position="742"/>
        <end position="759"/>
    </location>
</feature>
<dbReference type="GO" id="GO:0046695">
    <property type="term" value="C:SLIK (SAGA-like) complex"/>
    <property type="evidence" value="ECO:0007669"/>
    <property type="project" value="InterPro"/>
</dbReference>
<name>A0A0L0VEQ8_9BASI</name>
<dbReference type="OrthoDB" id="21449at2759"/>
<keyword evidence="2" id="KW-0805">Transcription regulation</keyword>
<feature type="region of interest" description="Disordered" evidence="7">
    <location>
        <begin position="370"/>
        <end position="396"/>
    </location>
</feature>
<dbReference type="GO" id="GO:0006325">
    <property type="term" value="P:chromatin organization"/>
    <property type="evidence" value="ECO:0007669"/>
    <property type="project" value="UniProtKB-ARBA"/>
</dbReference>
<evidence type="ECO:0000256" key="4">
    <source>
        <dbReference type="ARBA" id="ARBA00023163"/>
    </source>
</evidence>
<keyword evidence="4" id="KW-0804">Transcription</keyword>
<sequence>MGRVVISTQSSADVHFYQFVLHWAEKKRVTAGAPVDNPPLRGLDHRPDRTETPPAFPTQPPPPPPSATANQRRSIHSRYRSRISSFMKFLLELIQSQSQDASELVALSTDARESGLRDEKATIHEFIDTLERITNELRSDPNAIAFLSRVRKTDAPDYFDIIRKPMDLGTVLKKVKGGVYKTKSAFNDDLELIWTNCLTYNVQKNHHLRAAAESLRIKAQDLLKFVSEPSITRPTPNGTSQHVNRLGTPTPTPSSPSATQSLPRLGLKLAEERWRKTERGRALMTEESIQVEIETPLVVPMNVEEAQPSVPMVNGTIETPQPELRLEQRKALIRDPGRMWNWFESPEDEPFKIIEPDLLMTCLPALPFASRSIPKPRERKKDKRKEQQQSLTHEGLKKPISTNIKTLWEIKKVYRKLSNLLMGNPLRNEMGLEQILEEDERVKPIGSDDDRSDGGEEDDEPQPTKFFQNLPPTEVYETCLAKSAAQNAMLQIITMMITHVGFDASHAGALHCLTEIAIQYLCNIGRTLHFFADRFSPVLSASEMIYQTLRANGVGGLDELESYVKDDVDRYGNKLNDLLRKLQAGYGTGLAGTAAKVIGDDDFFSRDGEALMTGEFTTELGEDFFGLRDIGLDSELGLSSLRIPSRLFHGRPKPDADEASAQQIEEQPKPEPRFIKPPEFIPLKPEWIEEQIGLLQPIYRARLETKDFKLKDDDQVSRLPKIIRPKVPPSGKIPIKRRAVVSSQPIPNNNNSTTNQNSNKKVKLDTTPQILSIPSSDPKNSSIQIPKNVS</sequence>
<feature type="compositionally biased region" description="Basic and acidic residues" evidence="7">
    <location>
        <begin position="666"/>
        <end position="676"/>
    </location>
</feature>
<dbReference type="SMART" id="SM00576">
    <property type="entry name" value="BTP"/>
    <property type="match status" value="1"/>
</dbReference>
<dbReference type="PANTHER" id="PTHR47343:SF1">
    <property type="entry name" value="TRANSCRIPTIONAL ACTIVATOR SPT7"/>
    <property type="match status" value="1"/>
</dbReference>
<dbReference type="CDD" id="cd22927">
    <property type="entry name" value="HFD_SPT7"/>
    <property type="match status" value="1"/>
</dbReference>
<comment type="subcellular location">
    <subcellularLocation>
        <location evidence="1">Nucleus</location>
    </subcellularLocation>
</comment>
<feature type="region of interest" description="Disordered" evidence="7">
    <location>
        <begin position="32"/>
        <end position="75"/>
    </location>
</feature>
<accession>A0A0L0VEQ8</accession>
<dbReference type="PROSITE" id="PS00633">
    <property type="entry name" value="BROMODOMAIN_1"/>
    <property type="match status" value="1"/>
</dbReference>
<dbReference type="GO" id="GO:0005634">
    <property type="term" value="C:nucleus"/>
    <property type="evidence" value="ECO:0007669"/>
    <property type="project" value="UniProtKB-SubCell"/>
</dbReference>
<keyword evidence="3 6" id="KW-0103">Bromodomain</keyword>
<feature type="region of interest" description="Disordered" evidence="7">
    <location>
        <begin position="229"/>
        <end position="262"/>
    </location>
</feature>
<feature type="compositionally biased region" description="Polar residues" evidence="7">
    <location>
        <begin position="229"/>
        <end position="243"/>
    </location>
</feature>
<feature type="region of interest" description="Disordered" evidence="7">
    <location>
        <begin position="740"/>
        <end position="790"/>
    </location>
</feature>
<dbReference type="AlphaFoldDB" id="A0A0L0VEQ8"/>
<proteinExistence type="predicted"/>
<evidence type="ECO:0000256" key="2">
    <source>
        <dbReference type="ARBA" id="ARBA00023015"/>
    </source>
</evidence>
<feature type="region of interest" description="Disordered" evidence="7">
    <location>
        <begin position="437"/>
        <end position="468"/>
    </location>
</feature>
<evidence type="ECO:0000256" key="1">
    <source>
        <dbReference type="ARBA" id="ARBA00004123"/>
    </source>
</evidence>
<dbReference type="Proteomes" id="UP000054564">
    <property type="component" value="Unassembled WGS sequence"/>
</dbReference>
<dbReference type="InterPro" id="IPR036427">
    <property type="entry name" value="Bromodomain-like_sf"/>
</dbReference>
<evidence type="ECO:0000256" key="7">
    <source>
        <dbReference type="SAM" id="MobiDB-lite"/>
    </source>
</evidence>
<feature type="compositionally biased region" description="Polar residues" evidence="7">
    <location>
        <begin position="766"/>
        <end position="790"/>
    </location>
</feature>
<dbReference type="PRINTS" id="PR00503">
    <property type="entry name" value="BROMODOMAIN"/>
</dbReference>
<dbReference type="PROSITE" id="PS50014">
    <property type="entry name" value="BROMODOMAIN_2"/>
    <property type="match status" value="1"/>
</dbReference>
<dbReference type="EMBL" id="AJIL01000064">
    <property type="protein sequence ID" value="KNE97797.1"/>
    <property type="molecule type" value="Genomic_DNA"/>
</dbReference>
<evidence type="ECO:0000256" key="6">
    <source>
        <dbReference type="PROSITE-ProRule" id="PRU00035"/>
    </source>
</evidence>
<reference evidence="10" key="1">
    <citation type="submission" date="2014-03" db="EMBL/GenBank/DDBJ databases">
        <title>The Genome Sequence of Puccinia striiformis f. sp. tritici PST-78.</title>
        <authorList>
            <consortium name="The Broad Institute Genome Sequencing Platform"/>
            <person name="Cuomo C."/>
            <person name="Hulbert S."/>
            <person name="Chen X."/>
            <person name="Walker B."/>
            <person name="Young S.K."/>
            <person name="Zeng Q."/>
            <person name="Gargeya S."/>
            <person name="Fitzgerald M."/>
            <person name="Haas B."/>
            <person name="Abouelleil A."/>
            <person name="Alvarado L."/>
            <person name="Arachchi H.M."/>
            <person name="Berlin A.M."/>
            <person name="Chapman S.B."/>
            <person name="Goldberg J."/>
            <person name="Griggs A."/>
            <person name="Gujja S."/>
            <person name="Hansen M."/>
            <person name="Howarth C."/>
            <person name="Imamovic A."/>
            <person name="Larimer J."/>
            <person name="McCowan C."/>
            <person name="Montmayeur A."/>
            <person name="Murphy C."/>
            <person name="Neiman D."/>
            <person name="Pearson M."/>
            <person name="Priest M."/>
            <person name="Roberts A."/>
            <person name="Saif S."/>
            <person name="Shea T."/>
            <person name="Sisk P."/>
            <person name="Sykes S."/>
            <person name="Wortman J."/>
            <person name="Nusbaum C."/>
            <person name="Birren B."/>
        </authorList>
    </citation>
    <scope>NUCLEOTIDE SEQUENCE [LARGE SCALE GENOMIC DNA]</scope>
    <source>
        <strain evidence="10">race PST-78</strain>
    </source>
</reference>
<keyword evidence="5" id="KW-0539">Nucleus</keyword>
<dbReference type="SMART" id="SM00297">
    <property type="entry name" value="BROMO"/>
    <property type="match status" value="1"/>
</dbReference>
<evidence type="ECO:0000256" key="5">
    <source>
        <dbReference type="ARBA" id="ARBA00023242"/>
    </source>
</evidence>
<dbReference type="InterPro" id="IPR037782">
    <property type="entry name" value="Spt7"/>
</dbReference>
<dbReference type="PANTHER" id="PTHR47343">
    <property type="entry name" value="TRANSCRIPTIONAL ACTIVATOR SPT7"/>
    <property type="match status" value="1"/>
</dbReference>
<keyword evidence="10" id="KW-1185">Reference proteome</keyword>
<comment type="caution">
    <text evidence="9">The sequence shown here is derived from an EMBL/GenBank/DDBJ whole genome shotgun (WGS) entry which is preliminary data.</text>
</comment>
<dbReference type="Pfam" id="PF07524">
    <property type="entry name" value="Bromo_TP"/>
    <property type="match status" value="1"/>
</dbReference>
<dbReference type="SUPFAM" id="SSF47370">
    <property type="entry name" value="Bromodomain"/>
    <property type="match status" value="1"/>
</dbReference>
<dbReference type="STRING" id="1165861.A0A0L0VEQ8"/>
<dbReference type="Gene3D" id="1.10.20.10">
    <property type="entry name" value="Histone, subunit A"/>
    <property type="match status" value="1"/>
</dbReference>
<dbReference type="InterPro" id="IPR018359">
    <property type="entry name" value="Bromodomain_CS"/>
</dbReference>
<feature type="domain" description="Bromo" evidence="8">
    <location>
        <begin position="138"/>
        <end position="208"/>
    </location>
</feature>